<name>A0A2P6C9B1_9FLAO</name>
<dbReference type="EMBL" id="MSCK01000002">
    <property type="protein sequence ID" value="PQJ69501.1"/>
    <property type="molecule type" value="Genomic_DNA"/>
</dbReference>
<proteinExistence type="predicted"/>
<comment type="caution">
    <text evidence="1">The sequence shown here is derived from an EMBL/GenBank/DDBJ whole genome shotgun (WGS) entry which is preliminary data.</text>
</comment>
<dbReference type="Proteomes" id="UP000247345">
    <property type="component" value="Unassembled WGS sequence"/>
</dbReference>
<dbReference type="InterPro" id="IPR039498">
    <property type="entry name" value="NTP_transf_5"/>
</dbReference>
<gene>
    <name evidence="1" type="ORF">BTO14_15985</name>
</gene>
<protein>
    <recommendedName>
        <fullName evidence="3">Nucleotidyltransferase</fullName>
    </recommendedName>
</protein>
<dbReference type="RefSeq" id="WP_105050426.1">
    <property type="nucleotide sequence ID" value="NZ_CP150661.1"/>
</dbReference>
<sequence length="370" mass="43751">MNYKETLFFVAKCLTINHEEKNKVLIEKELKSGNTDWDSVVKVSTGHFVFPALYCNLKRANFLHYIPEELVNYMIHITDLNRERNQQIIDQAKEINELLLKNNITPIFLKGTGNLLEGLYEDIGERMVGDIDFIFSKEDYSKAIEFLTTNGYSKVIEDNYDFPQFKHYSRLQKENRIAAIEIHKELLIEKFAHEFNYDFIKSDCQIINTIKVMSYENQLSLSIIAKQINDDGVHFKNIALRNAYDVFLLSKKTIAKNAFFKFYTLKTPLNCFLAICHTTFGYLDSLEYIKDQETDKYLKIFNKLLINKSKRNFKNEIKTKELFIKKRISIIYKSIFDKEYRTWLINRVTDKKWQTQKLIQLGLKKPKPNS</sequence>
<dbReference type="Pfam" id="PF14907">
    <property type="entry name" value="NTP_transf_5"/>
    <property type="match status" value="1"/>
</dbReference>
<evidence type="ECO:0008006" key="3">
    <source>
        <dbReference type="Google" id="ProtNLM"/>
    </source>
</evidence>
<accession>A0A2P6C9B1</accession>
<dbReference type="OrthoDB" id="1117814at2"/>
<keyword evidence="2" id="KW-1185">Reference proteome</keyword>
<evidence type="ECO:0000313" key="2">
    <source>
        <dbReference type="Proteomes" id="UP000247345"/>
    </source>
</evidence>
<organism evidence="1 2">
    <name type="scientific">Polaribacter butkevichii</name>
    <dbReference type="NCBI Taxonomy" id="218490"/>
    <lineage>
        <taxon>Bacteria</taxon>
        <taxon>Pseudomonadati</taxon>
        <taxon>Bacteroidota</taxon>
        <taxon>Flavobacteriia</taxon>
        <taxon>Flavobacteriales</taxon>
        <taxon>Flavobacteriaceae</taxon>
    </lineage>
</organism>
<evidence type="ECO:0000313" key="1">
    <source>
        <dbReference type="EMBL" id="PQJ69501.1"/>
    </source>
</evidence>
<dbReference type="AlphaFoldDB" id="A0A2P6C9B1"/>
<reference evidence="1 2" key="1">
    <citation type="submission" date="2016-12" db="EMBL/GenBank/DDBJ databases">
        <title>Trade-off between light-utilization and light-protection in marine flavobacteria.</title>
        <authorList>
            <person name="Kumagai Y."/>
            <person name="Yoshizawa S."/>
            <person name="Kogure K."/>
            <person name="Iwasaki W."/>
        </authorList>
    </citation>
    <scope>NUCLEOTIDE SEQUENCE [LARGE SCALE GENOMIC DNA]</scope>
    <source>
        <strain evidence="1 2">KCTC 12100</strain>
    </source>
</reference>